<accession>F0ZC63</accession>
<gene>
    <name evidence="2" type="ORF">DICPUDRAFT_148854</name>
</gene>
<dbReference type="VEuPathDB" id="AmoebaDB:DICPUDRAFT_148854"/>
<evidence type="ECO:0000313" key="3">
    <source>
        <dbReference type="Proteomes" id="UP000001064"/>
    </source>
</evidence>
<proteinExistence type="inferred from homology"/>
<dbReference type="KEGG" id="dpp:DICPUDRAFT_148854"/>
<sequence length="92" mass="8391">MSILSAISSFGNVSSRSKRSILALGGASGLQGANSSAGGCGCEGGATVGVNAPVGALLGNVVGTVGSVAGQLVPVVVGTVGSLLGGGNCGCN</sequence>
<dbReference type="InterPro" id="IPR008455">
    <property type="entry name" value="HssA/B-related"/>
</dbReference>
<dbReference type="InParanoid" id="F0ZC63"/>
<name>F0ZC63_DICPU</name>
<dbReference type="PANTHER" id="PTHR31857">
    <property type="entry name" value="HSSA/B-LIKE PROTEIN 17-RELATED"/>
    <property type="match status" value="1"/>
</dbReference>
<dbReference type="GeneID" id="10507181"/>
<evidence type="ECO:0000313" key="2">
    <source>
        <dbReference type="EMBL" id="EGC38441.1"/>
    </source>
</evidence>
<keyword evidence="3" id="KW-1185">Reference proteome</keyword>
<dbReference type="Pfam" id="PF05710">
    <property type="entry name" value="Coiled"/>
    <property type="match status" value="1"/>
</dbReference>
<dbReference type="AlphaFoldDB" id="F0ZC63"/>
<evidence type="ECO:0008006" key="4">
    <source>
        <dbReference type="Google" id="ProtNLM"/>
    </source>
</evidence>
<organism evidence="2 3">
    <name type="scientific">Dictyostelium purpureum</name>
    <name type="common">Slime mold</name>
    <dbReference type="NCBI Taxonomy" id="5786"/>
    <lineage>
        <taxon>Eukaryota</taxon>
        <taxon>Amoebozoa</taxon>
        <taxon>Evosea</taxon>
        <taxon>Eumycetozoa</taxon>
        <taxon>Dictyostelia</taxon>
        <taxon>Dictyosteliales</taxon>
        <taxon>Dictyosteliaceae</taxon>
        <taxon>Dictyostelium</taxon>
    </lineage>
</organism>
<dbReference type="Proteomes" id="UP000001064">
    <property type="component" value="Unassembled WGS sequence"/>
</dbReference>
<dbReference type="RefSeq" id="XP_003284999.1">
    <property type="nucleotide sequence ID" value="XM_003284951.1"/>
</dbReference>
<evidence type="ECO:0000256" key="1">
    <source>
        <dbReference type="ARBA" id="ARBA00038086"/>
    </source>
</evidence>
<dbReference type="PANTHER" id="PTHR31857:SF2">
    <property type="entry name" value="HSSA_B-LIKE PROTEIN 17-RELATED"/>
    <property type="match status" value="1"/>
</dbReference>
<comment type="similarity">
    <text evidence="1">Belongs to the hssA/B family.</text>
</comment>
<reference evidence="3" key="1">
    <citation type="journal article" date="2011" name="Genome Biol.">
        <title>Comparative genomics of the social amoebae Dictyostelium discoideum and Dictyostelium purpureum.</title>
        <authorList>
            <consortium name="US DOE Joint Genome Institute (JGI-PGF)"/>
            <person name="Sucgang R."/>
            <person name="Kuo A."/>
            <person name="Tian X."/>
            <person name="Salerno W."/>
            <person name="Parikh A."/>
            <person name="Feasley C.L."/>
            <person name="Dalin E."/>
            <person name="Tu H."/>
            <person name="Huang E."/>
            <person name="Barry K."/>
            <person name="Lindquist E."/>
            <person name="Shapiro H."/>
            <person name="Bruce D."/>
            <person name="Schmutz J."/>
            <person name="Salamov A."/>
            <person name="Fey P."/>
            <person name="Gaudet P."/>
            <person name="Anjard C."/>
            <person name="Babu M.M."/>
            <person name="Basu S."/>
            <person name="Bushmanova Y."/>
            <person name="van der Wel H."/>
            <person name="Katoh-Kurasawa M."/>
            <person name="Dinh C."/>
            <person name="Coutinho P.M."/>
            <person name="Saito T."/>
            <person name="Elias M."/>
            <person name="Schaap P."/>
            <person name="Kay R.R."/>
            <person name="Henrissat B."/>
            <person name="Eichinger L."/>
            <person name="Rivero F."/>
            <person name="Putnam N.H."/>
            <person name="West C.M."/>
            <person name="Loomis W.F."/>
            <person name="Chisholm R.L."/>
            <person name="Shaulsky G."/>
            <person name="Strassmann J.E."/>
            <person name="Queller D.C."/>
            <person name="Kuspa A."/>
            <person name="Grigoriev I.V."/>
        </authorList>
    </citation>
    <scope>NUCLEOTIDE SEQUENCE [LARGE SCALE GENOMIC DNA]</scope>
    <source>
        <strain evidence="3">QSDP1</strain>
    </source>
</reference>
<protein>
    <recommendedName>
        <fullName evidence="4">HssA/2C/7E family protein</fullName>
    </recommendedName>
</protein>
<dbReference type="EMBL" id="GL870976">
    <property type="protein sequence ID" value="EGC38441.1"/>
    <property type="molecule type" value="Genomic_DNA"/>
</dbReference>